<organism evidence="2 3">
    <name type="scientific">Streptomyces albus (strain ATCC 21838 / DSM 41398 / FERM P-419 / JCM 4703 / NBRC 107858)</name>
    <dbReference type="NCBI Taxonomy" id="1081613"/>
    <lineage>
        <taxon>Bacteria</taxon>
        <taxon>Bacillati</taxon>
        <taxon>Actinomycetota</taxon>
        <taxon>Actinomycetes</taxon>
        <taxon>Kitasatosporales</taxon>
        <taxon>Streptomycetaceae</taxon>
        <taxon>Streptomyces</taxon>
    </lineage>
</organism>
<reference evidence="2 3" key="1">
    <citation type="submission" date="2015-01" db="EMBL/GenBank/DDBJ databases">
        <title>Enhanced salinomycin production by adjusting the supply of polyketide extender units in Streptomyce albus DSM 41398.</title>
        <authorList>
            <person name="Lu C."/>
        </authorList>
    </citation>
    <scope>NUCLEOTIDE SEQUENCE [LARGE SCALE GENOMIC DNA]</scope>
    <source>
        <strain evidence="3">ATCC 21838 / DSM 41398 / FERM P-419 / JCM 4703 / NBRC 107858</strain>
    </source>
</reference>
<dbReference type="Proteomes" id="UP000031523">
    <property type="component" value="Chromosome"/>
</dbReference>
<proteinExistence type="predicted"/>
<keyword evidence="3" id="KW-1185">Reference proteome</keyword>
<protein>
    <submittedName>
        <fullName evidence="2">Uncharacterized protein</fullName>
    </submittedName>
</protein>
<evidence type="ECO:0000313" key="3">
    <source>
        <dbReference type="Proteomes" id="UP000031523"/>
    </source>
</evidence>
<accession>A0A0B5F4B6</accession>
<sequence length="109" mass="11274">MRPAARKTGTASALAAVFWSITVLSLGWLVFCALNISFWAAIAGGNPLPYFLFPAGGLAAVIAVVAVMNAFLTAKGLPRQVKLAALGAVAFPGPLAGVLYTFYWLSSAT</sequence>
<feature type="transmembrane region" description="Helical" evidence="1">
    <location>
        <begin position="48"/>
        <end position="71"/>
    </location>
</feature>
<evidence type="ECO:0000256" key="1">
    <source>
        <dbReference type="SAM" id="Phobius"/>
    </source>
</evidence>
<keyword evidence="1" id="KW-0812">Transmembrane</keyword>
<keyword evidence="1" id="KW-0472">Membrane</keyword>
<name>A0A0B5F4B6_STRA4</name>
<dbReference type="AlphaFoldDB" id="A0A0B5F4B6"/>
<feature type="transmembrane region" description="Helical" evidence="1">
    <location>
        <begin position="83"/>
        <end position="105"/>
    </location>
</feature>
<keyword evidence="1" id="KW-1133">Transmembrane helix</keyword>
<feature type="transmembrane region" description="Helical" evidence="1">
    <location>
        <begin position="12"/>
        <end position="42"/>
    </location>
</feature>
<dbReference type="EMBL" id="CP010519">
    <property type="protein sequence ID" value="AJE85751.1"/>
    <property type="molecule type" value="Genomic_DNA"/>
</dbReference>
<gene>
    <name evidence="2" type="ORF">SLNWT_5375</name>
</gene>
<dbReference type="KEGG" id="sals:SLNWT_5375"/>
<evidence type="ECO:0000313" key="2">
    <source>
        <dbReference type="EMBL" id="AJE85751.1"/>
    </source>
</evidence>